<keyword evidence="3" id="KW-1185">Reference proteome</keyword>
<feature type="non-terminal residue" evidence="2">
    <location>
        <position position="372"/>
    </location>
</feature>
<evidence type="ECO:0000256" key="1">
    <source>
        <dbReference type="SAM" id="MobiDB-lite"/>
    </source>
</evidence>
<reference evidence="2" key="1">
    <citation type="submission" date="2022-06" db="EMBL/GenBank/DDBJ databases">
        <title>Genome Sequence of Candolleomyces eurysporus.</title>
        <authorList>
            <person name="Buettner E."/>
        </authorList>
    </citation>
    <scope>NUCLEOTIDE SEQUENCE</scope>
    <source>
        <strain evidence="2">VTCC 930004</strain>
    </source>
</reference>
<dbReference type="Proteomes" id="UP001140091">
    <property type="component" value="Unassembled WGS sequence"/>
</dbReference>
<feature type="compositionally biased region" description="Basic and acidic residues" evidence="1">
    <location>
        <begin position="178"/>
        <end position="193"/>
    </location>
</feature>
<evidence type="ECO:0000313" key="2">
    <source>
        <dbReference type="EMBL" id="KAJ2929111.1"/>
    </source>
</evidence>
<proteinExistence type="predicted"/>
<protein>
    <submittedName>
        <fullName evidence="2">Uncharacterized protein</fullName>
    </submittedName>
</protein>
<feature type="region of interest" description="Disordered" evidence="1">
    <location>
        <begin position="178"/>
        <end position="220"/>
    </location>
</feature>
<organism evidence="2 3">
    <name type="scientific">Candolleomyces eurysporus</name>
    <dbReference type="NCBI Taxonomy" id="2828524"/>
    <lineage>
        <taxon>Eukaryota</taxon>
        <taxon>Fungi</taxon>
        <taxon>Dikarya</taxon>
        <taxon>Basidiomycota</taxon>
        <taxon>Agaricomycotina</taxon>
        <taxon>Agaricomycetes</taxon>
        <taxon>Agaricomycetidae</taxon>
        <taxon>Agaricales</taxon>
        <taxon>Agaricineae</taxon>
        <taxon>Psathyrellaceae</taxon>
        <taxon>Candolleomyces</taxon>
    </lineage>
</organism>
<accession>A0A9W8J4R4</accession>
<evidence type="ECO:0000313" key="3">
    <source>
        <dbReference type="Proteomes" id="UP001140091"/>
    </source>
</evidence>
<sequence length="372" mass="42926">MPLRQSTGQEGKAASQNLQDIRLFLPSDVVPDVPCSEKLTSYEFKYRIAQAHVTLRDLRERLIVRQHMFNSKKRYSHGTTAITRSNKKIELEGMRINELAGRYRSIREKLVVLSRVLGDWSWGSTLKVLEDQDIRGLTTEDRRHAVADKTAKKNKLGEGKRRLTWIWFVSVPRRTKEEKSGEGGMRVLERTQVESDNEDDGDGSCAGDKRVEDEDEEEDENDAALRIEFCTIRARAHRWQEECMLLAEEMKRIERFWAWEAKQWSEREEAYAQQALSPVVQLPPSEMQHPELVDRAREATRMLAIGKVAYARQQTVMRERLLEDSKQCLDVYGQLAVLHVFGKDLDWRVMVDCAAPLVDEAGQETASTPEVH</sequence>
<dbReference type="EMBL" id="JANBPK010000896">
    <property type="protein sequence ID" value="KAJ2929111.1"/>
    <property type="molecule type" value="Genomic_DNA"/>
</dbReference>
<dbReference type="OrthoDB" id="3257338at2759"/>
<gene>
    <name evidence="2" type="ORF">H1R20_g7981</name>
</gene>
<dbReference type="AlphaFoldDB" id="A0A9W8J4R4"/>
<name>A0A9W8J4R4_9AGAR</name>
<comment type="caution">
    <text evidence="2">The sequence shown here is derived from an EMBL/GenBank/DDBJ whole genome shotgun (WGS) entry which is preliminary data.</text>
</comment>